<reference evidence="2 3" key="1">
    <citation type="submission" date="2018-07" db="EMBL/GenBank/DDBJ databases">
        <title>The molecular basis for the intramolecular migration of carboxyl group in the catabolism of para-hydroxybenzoate via gentisate.</title>
        <authorList>
            <person name="Zhao H."/>
            <person name="Xu Y."/>
            <person name="Lin S."/>
            <person name="Spain J.C."/>
            <person name="Zhou N.-Y."/>
        </authorList>
    </citation>
    <scope>NUCLEOTIDE SEQUENCE [LARGE SCALE GENOMIC DNA]</scope>
    <source>
        <strain evidence="2 3">PHB-7a</strain>
    </source>
</reference>
<organism evidence="2 3">
    <name type="scientific">Peribacillus butanolivorans</name>
    <dbReference type="NCBI Taxonomy" id="421767"/>
    <lineage>
        <taxon>Bacteria</taxon>
        <taxon>Bacillati</taxon>
        <taxon>Bacillota</taxon>
        <taxon>Bacilli</taxon>
        <taxon>Bacillales</taxon>
        <taxon>Bacillaceae</taxon>
        <taxon>Peribacillus</taxon>
    </lineage>
</organism>
<evidence type="ECO:0000313" key="2">
    <source>
        <dbReference type="EMBL" id="AXN40857.1"/>
    </source>
</evidence>
<dbReference type="Proteomes" id="UP000260457">
    <property type="component" value="Chromosome"/>
</dbReference>
<keyword evidence="1" id="KW-0732">Signal</keyword>
<accession>A0ABN5NBZ7</accession>
<feature type="chain" id="PRO_5045705158" evidence="1">
    <location>
        <begin position="25"/>
        <end position="151"/>
    </location>
</feature>
<dbReference type="GeneID" id="95400962"/>
<protein>
    <submittedName>
        <fullName evidence="2">Uncharacterized protein</fullName>
    </submittedName>
</protein>
<dbReference type="RefSeq" id="WP_116821894.1">
    <property type="nucleotide sequence ID" value="NZ_CP030926.1"/>
</dbReference>
<keyword evidence="3" id="KW-1185">Reference proteome</keyword>
<feature type="signal peptide" evidence="1">
    <location>
        <begin position="1"/>
        <end position="24"/>
    </location>
</feature>
<evidence type="ECO:0000313" key="3">
    <source>
        <dbReference type="Proteomes" id="UP000260457"/>
    </source>
</evidence>
<dbReference type="EMBL" id="CP030926">
    <property type="protein sequence ID" value="AXN40857.1"/>
    <property type="molecule type" value="Genomic_DNA"/>
</dbReference>
<name>A0ABN5NBZ7_9BACI</name>
<evidence type="ECO:0000256" key="1">
    <source>
        <dbReference type="SAM" id="SignalP"/>
    </source>
</evidence>
<gene>
    <name evidence="2" type="ORF">DTO10_22420</name>
</gene>
<sequence>MKKLKMFLLSFVLLSTMAPINTFAASLEKIPSSLSSKQWSVVIGKADGSETKNNKSKPNVFNVYSMDIKSIGNEDVNLVRIEAYRVEPNSSPDYELFTIDQGMNKLQPNFHHANFPLSVKASKLKVVITWTKKSDNGKYPRKYREQFLFEQ</sequence>
<proteinExistence type="predicted"/>